<protein>
    <submittedName>
        <fullName evidence="2">Uncharacterized protein</fullName>
    </submittedName>
</protein>
<dbReference type="EMBL" id="AMFJ01034397">
    <property type="protein sequence ID" value="EKD29461.1"/>
    <property type="molecule type" value="Genomic_DNA"/>
</dbReference>
<evidence type="ECO:0000313" key="2">
    <source>
        <dbReference type="EMBL" id="EKD29461.1"/>
    </source>
</evidence>
<comment type="caution">
    <text evidence="2">The sequence shown here is derived from an EMBL/GenBank/DDBJ whole genome shotgun (WGS) entry which is preliminary data.</text>
</comment>
<evidence type="ECO:0000256" key="1">
    <source>
        <dbReference type="SAM" id="Phobius"/>
    </source>
</evidence>
<gene>
    <name evidence="2" type="ORF">ACD_78C00397G0001</name>
</gene>
<dbReference type="AlphaFoldDB" id="K1XWX9"/>
<accession>K1XWX9</accession>
<keyword evidence="1" id="KW-0812">Transmembrane</keyword>
<organism evidence="2">
    <name type="scientific">uncultured bacterium</name>
    <name type="common">gcode 4</name>
    <dbReference type="NCBI Taxonomy" id="1234023"/>
    <lineage>
        <taxon>Bacteria</taxon>
        <taxon>environmental samples</taxon>
    </lineage>
</organism>
<proteinExistence type="predicted"/>
<reference evidence="2" key="1">
    <citation type="journal article" date="2012" name="Science">
        <title>Fermentation, hydrogen, and sulfur metabolism in multiple uncultivated bacterial phyla.</title>
        <authorList>
            <person name="Wrighton K.C."/>
            <person name="Thomas B.C."/>
            <person name="Sharon I."/>
            <person name="Miller C.S."/>
            <person name="Castelle C.J."/>
            <person name="VerBerkmoes N.C."/>
            <person name="Wilkins M.J."/>
            <person name="Hettich R.L."/>
            <person name="Lipton M.S."/>
            <person name="Williams K.H."/>
            <person name="Long P.E."/>
            <person name="Banfield J.F."/>
        </authorList>
    </citation>
    <scope>NUCLEOTIDE SEQUENCE [LARGE SCALE GENOMIC DNA]</scope>
</reference>
<sequence>MTDIINDIYLPEEPWAWRMIDAQEFFPKIKLDVLSHNNSRAFHDIQAGRGTMLNVTKKHILVIKKPAWAGRKSLEDLFDKKKYATSILSLFSKQRVIRVNPISILEPLSKTRFNTLDVRSYEPLISIRTFPDIYRLPAPLSRRAKKVLRKHRKWITIWGVVFVSLSFSLILLSLAAKNYVERETIRNYNRIAALKDIRDIETLSREVHDIGNSLKTVAFVFSPFRAVLDNRFYVHPQVHLASNIIHGWSTLSDSIEQALFVAQAFTKALPEDGTCSLSSFFGSGSIGGNGCGVKMTDFLKEHRDDFEQINESLGTTLTYYAGIESLGNPLF</sequence>
<keyword evidence="1" id="KW-1133">Transmembrane helix</keyword>
<name>K1XWX9_9BACT</name>
<feature type="transmembrane region" description="Helical" evidence="1">
    <location>
        <begin position="155"/>
        <end position="176"/>
    </location>
</feature>
<keyword evidence="1" id="KW-0472">Membrane</keyword>
<feature type="non-terminal residue" evidence="2">
    <location>
        <position position="331"/>
    </location>
</feature>